<dbReference type="Proteomes" id="UP001319080">
    <property type="component" value="Unassembled WGS sequence"/>
</dbReference>
<keyword evidence="6" id="KW-1185">Reference proteome</keyword>
<keyword evidence="2" id="KW-0238">DNA-binding</keyword>
<proteinExistence type="predicted"/>
<dbReference type="PANTHER" id="PTHR43280:SF32">
    <property type="entry name" value="TRANSCRIPTIONAL REGULATORY PROTEIN"/>
    <property type="match status" value="1"/>
</dbReference>
<reference evidence="5 6" key="1">
    <citation type="submission" date="2021-05" db="EMBL/GenBank/DDBJ databases">
        <title>A Polyphasic approach of four new species of the genus Ohtaekwangia: Ohtaekwangia histidinii sp. nov., Ohtaekwangia cretensis sp. nov., Ohtaekwangia indiensis sp. nov., Ohtaekwangia reichenbachii sp. nov. from diverse environment.</title>
        <authorList>
            <person name="Octaviana S."/>
        </authorList>
    </citation>
    <scope>NUCLEOTIDE SEQUENCE [LARGE SCALE GENOMIC DNA]</scope>
    <source>
        <strain evidence="5 6">PWU5</strain>
    </source>
</reference>
<evidence type="ECO:0000256" key="2">
    <source>
        <dbReference type="ARBA" id="ARBA00023125"/>
    </source>
</evidence>
<evidence type="ECO:0000259" key="4">
    <source>
        <dbReference type="PROSITE" id="PS01124"/>
    </source>
</evidence>
<evidence type="ECO:0000313" key="5">
    <source>
        <dbReference type="EMBL" id="MBT1712025.1"/>
    </source>
</evidence>
<accession>A0AAP2E2T3</accession>
<keyword evidence="3" id="KW-0804">Transcription</keyword>
<dbReference type="InterPro" id="IPR037923">
    <property type="entry name" value="HTH-like"/>
</dbReference>
<evidence type="ECO:0000313" key="6">
    <source>
        <dbReference type="Proteomes" id="UP001319080"/>
    </source>
</evidence>
<gene>
    <name evidence="5" type="ORF">KK062_27535</name>
</gene>
<sequence length="292" mass="33739">MQDTKGLLNKFKHHTKLPLTVNENCKIDVPEDLLQLFLQPHKLGFYYFVFMDEGTATYHADRQEITLADSQMVCGFPNQVFYNSPKDKNNRYNNFGFDAAMLSFLPQSYPFLHNPLNSNLVSFDPASKQRVKVIFSILFQLVHSPDKQKNTEVILAYLNILLIEFNKAYFQHGDQEIISNSRLSKFIEFKLAVETHLTEQQDVRVIAENLSTTTSRLYDIVKEFSGVSPKEWITNRLIQEAQRKLQYSAISAKELAYDLGFNDPGYFSRLFKKNTGKTVSAFLADVRDLSHR</sequence>
<protein>
    <submittedName>
        <fullName evidence="5">Helix-turn-helix domain-containing protein</fullName>
    </submittedName>
</protein>
<feature type="domain" description="HTH araC/xylS-type" evidence="4">
    <location>
        <begin position="181"/>
        <end position="285"/>
    </location>
</feature>
<dbReference type="AlphaFoldDB" id="A0AAP2E2T3"/>
<dbReference type="PANTHER" id="PTHR43280">
    <property type="entry name" value="ARAC-FAMILY TRANSCRIPTIONAL REGULATOR"/>
    <property type="match status" value="1"/>
</dbReference>
<dbReference type="InterPro" id="IPR009057">
    <property type="entry name" value="Homeodomain-like_sf"/>
</dbReference>
<evidence type="ECO:0000256" key="3">
    <source>
        <dbReference type="ARBA" id="ARBA00023163"/>
    </source>
</evidence>
<keyword evidence="1" id="KW-0805">Transcription regulation</keyword>
<dbReference type="EMBL" id="JAHESE010000047">
    <property type="protein sequence ID" value="MBT1712025.1"/>
    <property type="molecule type" value="Genomic_DNA"/>
</dbReference>
<comment type="caution">
    <text evidence="5">The sequence shown here is derived from an EMBL/GenBank/DDBJ whole genome shotgun (WGS) entry which is preliminary data.</text>
</comment>
<organism evidence="5 6">
    <name type="scientific">Dawidia cretensis</name>
    <dbReference type="NCBI Taxonomy" id="2782350"/>
    <lineage>
        <taxon>Bacteria</taxon>
        <taxon>Pseudomonadati</taxon>
        <taxon>Bacteroidota</taxon>
        <taxon>Cytophagia</taxon>
        <taxon>Cytophagales</taxon>
        <taxon>Chryseotaleaceae</taxon>
        <taxon>Dawidia</taxon>
    </lineage>
</organism>
<dbReference type="Gene3D" id="1.10.10.60">
    <property type="entry name" value="Homeodomain-like"/>
    <property type="match status" value="1"/>
</dbReference>
<dbReference type="SUPFAM" id="SSF51215">
    <property type="entry name" value="Regulatory protein AraC"/>
    <property type="match status" value="1"/>
</dbReference>
<dbReference type="Pfam" id="PF12833">
    <property type="entry name" value="HTH_18"/>
    <property type="match status" value="1"/>
</dbReference>
<dbReference type="RefSeq" id="WP_254087594.1">
    <property type="nucleotide sequence ID" value="NZ_JAHESE010000047.1"/>
</dbReference>
<dbReference type="PROSITE" id="PS01124">
    <property type="entry name" value="HTH_ARAC_FAMILY_2"/>
    <property type="match status" value="1"/>
</dbReference>
<dbReference type="GO" id="GO:0003700">
    <property type="term" value="F:DNA-binding transcription factor activity"/>
    <property type="evidence" value="ECO:0007669"/>
    <property type="project" value="InterPro"/>
</dbReference>
<evidence type="ECO:0000256" key="1">
    <source>
        <dbReference type="ARBA" id="ARBA00023015"/>
    </source>
</evidence>
<dbReference type="SMART" id="SM00342">
    <property type="entry name" value="HTH_ARAC"/>
    <property type="match status" value="1"/>
</dbReference>
<dbReference type="SUPFAM" id="SSF46689">
    <property type="entry name" value="Homeodomain-like"/>
    <property type="match status" value="1"/>
</dbReference>
<dbReference type="InterPro" id="IPR018060">
    <property type="entry name" value="HTH_AraC"/>
</dbReference>
<name>A0AAP2E2T3_9BACT</name>
<dbReference type="GO" id="GO:0043565">
    <property type="term" value="F:sequence-specific DNA binding"/>
    <property type="evidence" value="ECO:0007669"/>
    <property type="project" value="InterPro"/>
</dbReference>